<evidence type="ECO:0000256" key="9">
    <source>
        <dbReference type="ARBA" id="ARBA00031694"/>
    </source>
</evidence>
<keyword evidence="6 11" id="KW-0175">Coiled coil</keyword>
<keyword evidence="7" id="KW-0206">Cytoskeleton</keyword>
<keyword evidence="5" id="KW-0677">Repeat</keyword>
<name>A0A0X3NLR1_SCHSO</name>
<feature type="compositionally biased region" description="Basic and acidic residues" evidence="12">
    <location>
        <begin position="1"/>
        <end position="14"/>
    </location>
</feature>
<feature type="compositionally biased region" description="Polar residues" evidence="12">
    <location>
        <begin position="55"/>
        <end position="78"/>
    </location>
</feature>
<evidence type="ECO:0000256" key="1">
    <source>
        <dbReference type="ARBA" id="ARBA00004114"/>
    </source>
</evidence>
<feature type="coiled-coil region" evidence="11">
    <location>
        <begin position="258"/>
        <end position="285"/>
    </location>
</feature>
<evidence type="ECO:0000256" key="3">
    <source>
        <dbReference type="ARBA" id="ARBA00014910"/>
    </source>
</evidence>
<feature type="region of interest" description="Disordered" evidence="12">
    <location>
        <begin position="1"/>
        <end position="86"/>
    </location>
</feature>
<evidence type="ECO:0000256" key="10">
    <source>
        <dbReference type="ARBA" id="ARBA00049959"/>
    </source>
</evidence>
<organism evidence="13">
    <name type="scientific">Schistocephalus solidus</name>
    <name type="common">Tapeworm</name>
    <dbReference type="NCBI Taxonomy" id="70667"/>
    <lineage>
        <taxon>Eukaryota</taxon>
        <taxon>Metazoa</taxon>
        <taxon>Spiralia</taxon>
        <taxon>Lophotrochozoa</taxon>
        <taxon>Platyhelminthes</taxon>
        <taxon>Cestoda</taxon>
        <taxon>Eucestoda</taxon>
        <taxon>Diphyllobothriidea</taxon>
        <taxon>Diphyllobothriidae</taxon>
        <taxon>Schistocephalus</taxon>
    </lineage>
</organism>
<protein>
    <recommendedName>
        <fullName evidence="3">Centrosomal protein POC5</fullName>
    </recommendedName>
    <alternativeName>
        <fullName evidence="9">Protein of centriole 5</fullName>
    </alternativeName>
</protein>
<evidence type="ECO:0000256" key="5">
    <source>
        <dbReference type="ARBA" id="ARBA00022737"/>
    </source>
</evidence>
<comment type="subcellular location">
    <subcellularLocation>
        <location evidence="1">Cytoplasm</location>
        <location evidence="1">Cytoskeleton</location>
        <location evidence="1">Microtubule organizing center</location>
        <location evidence="1">Centrosome</location>
        <location evidence="1">Centriole</location>
    </subcellularLocation>
</comment>
<dbReference type="GO" id="GO:0005814">
    <property type="term" value="C:centriole"/>
    <property type="evidence" value="ECO:0007669"/>
    <property type="project" value="UniProtKB-SubCell"/>
</dbReference>
<evidence type="ECO:0000256" key="8">
    <source>
        <dbReference type="ARBA" id="ARBA00023306"/>
    </source>
</evidence>
<gene>
    <name evidence="13" type="primary">POC5</name>
    <name evidence="13" type="ORF">TR153357</name>
</gene>
<feature type="compositionally biased region" description="Basic and acidic residues" evidence="12">
    <location>
        <begin position="144"/>
        <end position="154"/>
    </location>
</feature>
<evidence type="ECO:0000313" key="13">
    <source>
        <dbReference type="EMBL" id="JAP40648.1"/>
    </source>
</evidence>
<evidence type="ECO:0000256" key="12">
    <source>
        <dbReference type="SAM" id="MobiDB-lite"/>
    </source>
</evidence>
<evidence type="ECO:0000256" key="4">
    <source>
        <dbReference type="ARBA" id="ARBA00022490"/>
    </source>
</evidence>
<sequence>MTDQVREKDGEGKENLPSLGEQSESLSVRTLSESKSESATLWRTKHAPEDGEQEGTLSSLSCNQSIDLSTHPLQSPSPTAYLKGSESFKELNNINHCDARGDQPSNLKKLLSEPREKPDYDLEDTLKKKYDGENPSRPSVLTSKLRDSQPHEEPGDSNSATMENNNRLIELAKSYQHRSSEEHEKIMRSALQQINSLFQNNSFCSLDTLLTEAAAEIQSRLQNEYQRLRGEMQGSISRIVAFELQKASCSLETMIYQLESMRDLARDYEKKLAKKDRTISELSLEISEVKLTFDRQRSNDNKARKKFCTQMALNHANRRLMLRAWTSWKRAVECSWKDRVYRRLVDQANEVCVNLRGEHARIVAALEDRLRLSEAKLVEADRQQHESHMAMKSALMRGVCALNMETMSVLQPEAENMPAGYAETVAATTAVTTTTTPSLLRSLDVSQEELLRPHPRPAKENGDNELALGLPRTTKSYASTDAWPRTGPPVSAAMDNLHFRQCRPQQSVTTTSALTGNTYQASSFLQSTARSFDYSRFPAKPGETSLEPLYSRSQRQLYRDFDGGYASQAMTLSSGERGDRMSPTRGGHGDTPAPNVVHALAGKVLRACPTGVGDGIALVTASVPKIVVRSPASATSGSANTVLRAHTVQLGAPAGPSTHSSSVLAGVHVQRHRLTSEVGSAIVPGVVSHETGKYHQRTADYSPSVYTQGKVLSSTLRRKV</sequence>
<feature type="compositionally biased region" description="Basic and acidic residues" evidence="12">
    <location>
        <begin position="111"/>
        <end position="134"/>
    </location>
</feature>
<reference evidence="13" key="1">
    <citation type="submission" date="2016-01" db="EMBL/GenBank/DDBJ databases">
        <title>Reference transcriptome for the parasite Schistocephalus solidus: insights into the molecular evolution of parasitism.</title>
        <authorList>
            <person name="Hebert F.O."/>
            <person name="Grambauer S."/>
            <person name="Barber I."/>
            <person name="Landry C.R."/>
            <person name="Aubin-Horth N."/>
        </authorList>
    </citation>
    <scope>NUCLEOTIDE SEQUENCE</scope>
</reference>
<keyword evidence="8" id="KW-0131">Cell cycle</keyword>
<evidence type="ECO:0000256" key="11">
    <source>
        <dbReference type="SAM" id="Coils"/>
    </source>
</evidence>
<comment type="similarity">
    <text evidence="2">Belongs to the POC5 family.</text>
</comment>
<dbReference type="PANTHER" id="PTHR28618">
    <property type="entry name" value="CENTROSOMAL PROTEIN POC5"/>
    <property type="match status" value="1"/>
</dbReference>
<feature type="region of interest" description="Disordered" evidence="12">
    <location>
        <begin position="111"/>
        <end position="164"/>
    </location>
</feature>
<dbReference type="InterPro" id="IPR033351">
    <property type="entry name" value="POC5"/>
</dbReference>
<accession>A0A0X3NLR1</accession>
<evidence type="ECO:0000256" key="6">
    <source>
        <dbReference type="ARBA" id="ARBA00023054"/>
    </source>
</evidence>
<keyword evidence="4" id="KW-0963">Cytoplasm</keyword>
<dbReference type="AlphaFoldDB" id="A0A0X3NLR1"/>
<dbReference type="PANTHER" id="PTHR28618:SF1">
    <property type="entry name" value="CENTROSOMAL PROTEIN POC5"/>
    <property type="match status" value="1"/>
</dbReference>
<comment type="function">
    <text evidence="10">Essential for the assembly of the distal half of centrioles, required for centriole elongation. Acts as a negative regulator of centriole elongation.</text>
</comment>
<evidence type="ECO:0000256" key="7">
    <source>
        <dbReference type="ARBA" id="ARBA00023212"/>
    </source>
</evidence>
<feature type="compositionally biased region" description="Polar residues" evidence="12">
    <location>
        <begin position="20"/>
        <end position="41"/>
    </location>
</feature>
<proteinExistence type="inferred from homology"/>
<feature type="region of interest" description="Disordered" evidence="12">
    <location>
        <begin position="571"/>
        <end position="592"/>
    </location>
</feature>
<dbReference type="EMBL" id="GEEE01022577">
    <property type="protein sequence ID" value="JAP40648.1"/>
    <property type="molecule type" value="Transcribed_RNA"/>
</dbReference>
<evidence type="ECO:0000256" key="2">
    <source>
        <dbReference type="ARBA" id="ARBA00010411"/>
    </source>
</evidence>